<proteinExistence type="predicted"/>
<dbReference type="EMBL" id="BNJQ01000012">
    <property type="protein sequence ID" value="GHP06354.1"/>
    <property type="molecule type" value="Genomic_DNA"/>
</dbReference>
<dbReference type="AlphaFoldDB" id="A0A830HGX7"/>
<evidence type="ECO:0000313" key="2">
    <source>
        <dbReference type="Proteomes" id="UP000660262"/>
    </source>
</evidence>
<accession>A0A830HGX7</accession>
<dbReference type="Proteomes" id="UP000660262">
    <property type="component" value="Unassembled WGS sequence"/>
</dbReference>
<keyword evidence="2" id="KW-1185">Reference proteome</keyword>
<sequence>MSFAASALRTTQQRAQAVCARVVPKRAYGAPADGPPPVDYPWMAPSEPSRWKSEHVVFTVLAGWAVGLSAAKAAFGGGKKEEKK</sequence>
<dbReference type="PANTHER" id="PTHR35292:SF13">
    <property type="entry name" value="OS03G0581800 PROTEIN"/>
    <property type="match status" value="1"/>
</dbReference>
<evidence type="ECO:0000313" key="1">
    <source>
        <dbReference type="EMBL" id="GHP06354.1"/>
    </source>
</evidence>
<name>A0A830HGX7_9CHLO</name>
<dbReference type="PANTHER" id="PTHR35292">
    <property type="entry name" value="EXPRESSED PROTEIN"/>
    <property type="match status" value="1"/>
</dbReference>
<reference evidence="1" key="1">
    <citation type="submission" date="2020-10" db="EMBL/GenBank/DDBJ databases">
        <title>Unveiling of a novel bifunctional photoreceptor, Dualchrome1, isolated from a cosmopolitan green alga.</title>
        <authorList>
            <person name="Suzuki S."/>
            <person name="Kawachi M."/>
        </authorList>
    </citation>
    <scope>NUCLEOTIDE SEQUENCE</scope>
    <source>
        <strain evidence="1">NIES 2893</strain>
    </source>
</reference>
<comment type="caution">
    <text evidence="1">The sequence shown here is derived from an EMBL/GenBank/DDBJ whole genome shotgun (WGS) entry which is preliminary data.</text>
</comment>
<gene>
    <name evidence="1" type="ORF">PPROV_000510100</name>
</gene>
<organism evidence="1 2">
    <name type="scientific">Pycnococcus provasolii</name>
    <dbReference type="NCBI Taxonomy" id="41880"/>
    <lineage>
        <taxon>Eukaryota</taxon>
        <taxon>Viridiplantae</taxon>
        <taxon>Chlorophyta</taxon>
        <taxon>Pseudoscourfieldiophyceae</taxon>
        <taxon>Pseudoscourfieldiales</taxon>
        <taxon>Pycnococcaceae</taxon>
        <taxon>Pycnococcus</taxon>
    </lineage>
</organism>
<protein>
    <submittedName>
        <fullName evidence="1">Uncharacterized protein</fullName>
    </submittedName>
</protein>